<organism evidence="2">
    <name type="scientific">Spongospora subterranea</name>
    <dbReference type="NCBI Taxonomy" id="70186"/>
    <lineage>
        <taxon>Eukaryota</taxon>
        <taxon>Sar</taxon>
        <taxon>Rhizaria</taxon>
        <taxon>Endomyxa</taxon>
        <taxon>Phytomyxea</taxon>
        <taxon>Plasmodiophorida</taxon>
        <taxon>Plasmodiophoridae</taxon>
        <taxon>Spongospora</taxon>
    </lineage>
</organism>
<dbReference type="AlphaFoldDB" id="A0A0H5RAR2"/>
<evidence type="ECO:0000256" key="1">
    <source>
        <dbReference type="SAM" id="MobiDB-lite"/>
    </source>
</evidence>
<feature type="compositionally biased region" description="Acidic residues" evidence="1">
    <location>
        <begin position="360"/>
        <end position="378"/>
    </location>
</feature>
<feature type="region of interest" description="Disordered" evidence="1">
    <location>
        <begin position="357"/>
        <end position="378"/>
    </location>
</feature>
<sequence>MSAADCGIIRIRFSGDPNSMGNPHGGTTDNRVQRLLEKVASDLIAQNDITQIDRASLLGHLSATFQALPANLPIRQQLLDDIERHESVIWGLISDNKRSILYTDEEISNLLSFPTIDPSQFQLAALSSNKTSQCKTGLLRHCGSETIVNTSAILLPPFPFQDSAADLLARITSVLERVSQIAPSDLVKFNSIAHMDLLVLDPSDHLLGAIKYQLALSLALERASPSRAQTILSSEEFELVYLLKYRQSDRFSAQHDQLLQSITSKPSILQSKLALLLIAQLSRTEHIYRDLKLIPIPGSNETFQNIVNAAPEDVDERIRDVIFSETSVDGYDDTEHGADGEMGFFVDAAGCRPEVLSEFDMGDDNNSESDGSDDSDVI</sequence>
<proteinExistence type="predicted"/>
<protein>
    <submittedName>
        <fullName evidence="2">Uncharacterized protein</fullName>
    </submittedName>
</protein>
<reference evidence="2" key="1">
    <citation type="submission" date="2015-04" db="EMBL/GenBank/DDBJ databases">
        <title>The genome sequence of the plant pathogenic Rhizarian Plasmodiophora brassicae reveals insights in its biotrophic life cycle and the origin of chitin synthesis.</title>
        <authorList>
            <person name="Schwelm A."/>
            <person name="Fogelqvist J."/>
            <person name="Knaust A."/>
            <person name="Julke S."/>
            <person name="Lilja T."/>
            <person name="Dhandapani V."/>
            <person name="Bonilla-Rosso G."/>
            <person name="Karlsson M."/>
            <person name="Shevchenko A."/>
            <person name="Choi S.R."/>
            <person name="Kim H.G."/>
            <person name="Park J.Y."/>
            <person name="Lim Y.P."/>
            <person name="Ludwig-Muller J."/>
            <person name="Dixelius C."/>
        </authorList>
    </citation>
    <scope>NUCLEOTIDE SEQUENCE</scope>
    <source>
        <tissue evidence="2">Potato root galls</tissue>
    </source>
</reference>
<name>A0A0H5RAR2_9EUKA</name>
<evidence type="ECO:0000313" key="2">
    <source>
        <dbReference type="EMBL" id="CRZ11255.1"/>
    </source>
</evidence>
<accession>A0A0H5RAR2</accession>
<dbReference type="EMBL" id="HACM01010813">
    <property type="protein sequence ID" value="CRZ11255.1"/>
    <property type="molecule type" value="Transcribed_RNA"/>
</dbReference>